<gene>
    <name evidence="2" type="ORF">H924_05760</name>
</gene>
<dbReference type="SUPFAM" id="SSF52096">
    <property type="entry name" value="ClpP/crotonase"/>
    <property type="match status" value="1"/>
</dbReference>
<dbReference type="EMBL" id="CP004354">
    <property type="protein sequence ID" value="AGG66596.1"/>
    <property type="molecule type" value="Genomic_DNA"/>
</dbReference>
<dbReference type="Gene3D" id="3.90.226.10">
    <property type="entry name" value="2-enoyl-CoA Hydratase, Chain A, domain 1"/>
    <property type="match status" value="1"/>
</dbReference>
<dbReference type="STRING" id="1121353.H924_05760"/>
<evidence type="ECO:0000313" key="2">
    <source>
        <dbReference type="EMBL" id="AGG66596.1"/>
    </source>
</evidence>
<dbReference type="Proteomes" id="UP000011760">
    <property type="component" value="Chromosome"/>
</dbReference>
<reference evidence="2 3" key="1">
    <citation type="submission" date="2013-02" db="EMBL/GenBank/DDBJ databases">
        <title>The complete genome sequence of Corynebacterium callunae DSM 20147.</title>
        <authorList>
            <person name="Ruckert C."/>
            <person name="Albersmeier A."/>
            <person name="Kalinowski J."/>
        </authorList>
    </citation>
    <scope>NUCLEOTIDE SEQUENCE [LARGE SCALE GENOMIC DNA]</scope>
    <source>
        <strain evidence="2 3">DSM 20147</strain>
    </source>
</reference>
<dbReference type="KEGG" id="ccn:H924_05760"/>
<dbReference type="AlphaFoldDB" id="M1TQH1"/>
<evidence type="ECO:0000313" key="3">
    <source>
        <dbReference type="Proteomes" id="UP000011760"/>
    </source>
</evidence>
<dbReference type="GO" id="GO:0006508">
    <property type="term" value="P:proteolysis"/>
    <property type="evidence" value="ECO:0007669"/>
    <property type="project" value="InterPro"/>
</dbReference>
<dbReference type="RefSeq" id="WP_015651028.1">
    <property type="nucleotide sequence ID" value="NC_020506.1"/>
</dbReference>
<dbReference type="InterPro" id="IPR029045">
    <property type="entry name" value="ClpP/crotonase-like_dom_sf"/>
</dbReference>
<dbReference type="PATRIC" id="fig|1121353.3.peg.1178"/>
<dbReference type="SMART" id="SM00245">
    <property type="entry name" value="TSPc"/>
    <property type="match status" value="1"/>
</dbReference>
<organism evidence="2 3">
    <name type="scientific">Corynebacterium callunae DSM 20147</name>
    <dbReference type="NCBI Taxonomy" id="1121353"/>
    <lineage>
        <taxon>Bacteria</taxon>
        <taxon>Bacillati</taxon>
        <taxon>Actinomycetota</taxon>
        <taxon>Actinomycetes</taxon>
        <taxon>Mycobacteriales</taxon>
        <taxon>Corynebacteriaceae</taxon>
        <taxon>Corynebacterium</taxon>
    </lineage>
</organism>
<name>M1TQH1_9CORY</name>
<dbReference type="InterPro" id="IPR005151">
    <property type="entry name" value="Tail-specific_protease"/>
</dbReference>
<dbReference type="HOGENOM" id="CLU_071253_0_0_11"/>
<protein>
    <submittedName>
        <fullName evidence="2">Nisin-resistance protein</fullName>
    </submittedName>
</protein>
<proteinExistence type="predicted"/>
<feature type="domain" description="Tail specific protease" evidence="1">
    <location>
        <begin position="101"/>
        <end position="310"/>
    </location>
</feature>
<keyword evidence="3" id="KW-1185">Reference proteome</keyword>
<dbReference type="GO" id="GO:0008236">
    <property type="term" value="F:serine-type peptidase activity"/>
    <property type="evidence" value="ECO:0007669"/>
    <property type="project" value="InterPro"/>
</dbReference>
<evidence type="ECO:0000259" key="1">
    <source>
        <dbReference type="SMART" id="SM00245"/>
    </source>
</evidence>
<dbReference type="OrthoDB" id="7314861at2"/>
<dbReference type="eggNOG" id="COG0793">
    <property type="taxonomic scope" value="Bacteria"/>
</dbReference>
<sequence length="329" mass="34858">MKKARRWLLGLVAAVIVAGLGVVWIFGPTYGTALVGRPVFLLKPSPQRYATTVFDIAERHDFYADSAEFARARQLAEEDLAEADSIADTYPLIDSVLKAAGGKHSTLVVPGRISPERESAPLPTVETQKGIVKVTLPPTDQQWDGQEYADAAAKPLVAALEGGACGVIVDLRGNTGGDMGPMLAGVSSILPDGDVLWFSTGNYDSPVTIKGSSVSGGGTPTTASAEGKFKVPTALLIDEKTGSSGEATLLAFHGLENTRTFGLPTAGYATANISFEMPDGAWILLTTSQNKTRTGEIFGEDPIIPDQLSSFPERTAREWLHTQGCEVHN</sequence>
<dbReference type="Pfam" id="PF03572">
    <property type="entry name" value="Peptidase_S41"/>
    <property type="match status" value="1"/>
</dbReference>
<accession>M1TQH1</accession>